<feature type="region of interest" description="Disordered" evidence="1">
    <location>
        <begin position="1"/>
        <end position="137"/>
    </location>
</feature>
<reference evidence="2" key="1">
    <citation type="journal article" date="2023" name="Mol. Phylogenet. Evol.">
        <title>Genome-scale phylogeny and comparative genomics of the fungal order Sordariales.</title>
        <authorList>
            <person name="Hensen N."/>
            <person name="Bonometti L."/>
            <person name="Westerberg I."/>
            <person name="Brannstrom I.O."/>
            <person name="Guillou S."/>
            <person name="Cros-Aarteil S."/>
            <person name="Calhoun S."/>
            <person name="Haridas S."/>
            <person name="Kuo A."/>
            <person name="Mondo S."/>
            <person name="Pangilinan J."/>
            <person name="Riley R."/>
            <person name="LaButti K."/>
            <person name="Andreopoulos B."/>
            <person name="Lipzen A."/>
            <person name="Chen C."/>
            <person name="Yan M."/>
            <person name="Daum C."/>
            <person name="Ng V."/>
            <person name="Clum A."/>
            <person name="Steindorff A."/>
            <person name="Ohm R.A."/>
            <person name="Martin F."/>
            <person name="Silar P."/>
            <person name="Natvig D.O."/>
            <person name="Lalanne C."/>
            <person name="Gautier V."/>
            <person name="Ament-Velasquez S.L."/>
            <person name="Kruys A."/>
            <person name="Hutchinson M.I."/>
            <person name="Powell A.J."/>
            <person name="Barry K."/>
            <person name="Miller A.N."/>
            <person name="Grigoriev I.V."/>
            <person name="Debuchy R."/>
            <person name="Gladieux P."/>
            <person name="Hiltunen Thoren M."/>
            <person name="Johannesson H."/>
        </authorList>
    </citation>
    <scope>NUCLEOTIDE SEQUENCE</scope>
    <source>
        <strain evidence="2">SMH4131-1</strain>
    </source>
</reference>
<comment type="caution">
    <text evidence="2">The sequence shown here is derived from an EMBL/GenBank/DDBJ whole genome shotgun (WGS) entry which is preliminary data.</text>
</comment>
<feature type="compositionally biased region" description="Polar residues" evidence="1">
    <location>
        <begin position="43"/>
        <end position="59"/>
    </location>
</feature>
<sequence>MVFAARPQSSKREAASTSEVEDETDERLVPLLADFPLNEIRTDITSVESRPTPQTSTSAADGGQPLANNETMHSPSANRAAVQSGRQSRAREKQRANRQQKRANKRDEKKISPGSDGGMMTKPEKVNHRTERKRHRPNQVERSIVFFMKIYDWSQIFLKNESWLSYTKSGGKLDLDTVEAMSRTVKQCWLGKGGGRRFDSIADLERFIDLKGKEADYIEKQLGTMPALQDPAWNAYCRELQGDLDGAQSTSPTLAEEALSGPAEFLRDTILPCLRAQLEFLGAMRSTAAKLYQKYDGLRERCEHQDEMRKLVETLRQDQATLSPICPAWTIVEVEIKRTKGKMLDPVAMLSLRKEKDEAFQAYQDGLRQL</sequence>
<proteinExistence type="predicted"/>
<dbReference type="AlphaFoldDB" id="A0AAE0I6X9"/>
<evidence type="ECO:0000313" key="3">
    <source>
        <dbReference type="Proteomes" id="UP001286456"/>
    </source>
</evidence>
<organism evidence="2 3">
    <name type="scientific">Cercophora scortea</name>
    <dbReference type="NCBI Taxonomy" id="314031"/>
    <lineage>
        <taxon>Eukaryota</taxon>
        <taxon>Fungi</taxon>
        <taxon>Dikarya</taxon>
        <taxon>Ascomycota</taxon>
        <taxon>Pezizomycotina</taxon>
        <taxon>Sordariomycetes</taxon>
        <taxon>Sordariomycetidae</taxon>
        <taxon>Sordariales</taxon>
        <taxon>Lasiosphaeriaceae</taxon>
        <taxon>Cercophora</taxon>
    </lineage>
</organism>
<dbReference type="EMBL" id="JAUEPO010000006">
    <property type="protein sequence ID" value="KAK3319485.1"/>
    <property type="molecule type" value="Genomic_DNA"/>
</dbReference>
<evidence type="ECO:0000256" key="1">
    <source>
        <dbReference type="SAM" id="MobiDB-lite"/>
    </source>
</evidence>
<reference evidence="2" key="2">
    <citation type="submission" date="2023-06" db="EMBL/GenBank/DDBJ databases">
        <authorList>
            <consortium name="Lawrence Berkeley National Laboratory"/>
            <person name="Haridas S."/>
            <person name="Hensen N."/>
            <person name="Bonometti L."/>
            <person name="Westerberg I."/>
            <person name="Brannstrom I.O."/>
            <person name="Guillou S."/>
            <person name="Cros-Aarteil S."/>
            <person name="Calhoun S."/>
            <person name="Kuo A."/>
            <person name="Mondo S."/>
            <person name="Pangilinan J."/>
            <person name="Riley R."/>
            <person name="Labutti K."/>
            <person name="Andreopoulos B."/>
            <person name="Lipzen A."/>
            <person name="Chen C."/>
            <person name="Yanf M."/>
            <person name="Daum C."/>
            <person name="Ng V."/>
            <person name="Clum A."/>
            <person name="Steindorff A."/>
            <person name="Ohm R."/>
            <person name="Martin F."/>
            <person name="Silar P."/>
            <person name="Natvig D."/>
            <person name="Lalanne C."/>
            <person name="Gautier V."/>
            <person name="Ament-Velasquez S.L."/>
            <person name="Kruys A."/>
            <person name="Hutchinson M.I."/>
            <person name="Powell A.J."/>
            <person name="Barry K."/>
            <person name="Miller A.N."/>
            <person name="Grigoriev I.V."/>
            <person name="Debuchy R."/>
            <person name="Gladieux P."/>
            <person name="Thoren M.H."/>
            <person name="Johannesson H."/>
        </authorList>
    </citation>
    <scope>NUCLEOTIDE SEQUENCE</scope>
    <source>
        <strain evidence="2">SMH4131-1</strain>
    </source>
</reference>
<accession>A0AAE0I6X9</accession>
<name>A0AAE0I6X9_9PEZI</name>
<gene>
    <name evidence="2" type="ORF">B0T19DRAFT_432551</name>
</gene>
<feature type="compositionally biased region" description="Polar residues" evidence="1">
    <location>
        <begin position="66"/>
        <end position="77"/>
    </location>
</feature>
<protein>
    <submittedName>
        <fullName evidence="2">Uncharacterized protein</fullName>
    </submittedName>
</protein>
<dbReference type="Proteomes" id="UP001286456">
    <property type="component" value="Unassembled WGS sequence"/>
</dbReference>
<evidence type="ECO:0000313" key="2">
    <source>
        <dbReference type="EMBL" id="KAK3319485.1"/>
    </source>
</evidence>
<keyword evidence="3" id="KW-1185">Reference proteome</keyword>